<sequence>MTDTILSVTLTGEDLDGFVSAGPTDHIKLFLPDPATGILNAPWLTEDGAIQRPDTGVSISRDYTPLRFVAATADSLATLDIEFVLHENPGPATVWAQGAAVDDEVVVAGPRGSVCAPSDAARAILIADESALPAATRWLELLPASTRVTIIAQGEDDSIDAYFSADQRARASIEWLYREDGPGQLLEAVRSLDFDADTFVWAAGEASELIPVRRYLRATLAALQASSPAVAAAAPADISAAPAAQPSASSPAASPAAQLATRLSVQGYWKRGVVNLDHHAPLDESDPD</sequence>
<dbReference type="Gene3D" id="2.40.30.10">
    <property type="entry name" value="Translation factors"/>
    <property type="match status" value="1"/>
</dbReference>
<dbReference type="PROSITE" id="PS51384">
    <property type="entry name" value="FAD_FR"/>
    <property type="match status" value="1"/>
</dbReference>
<organism evidence="2 3">
    <name type="scientific">Lysinibacter cavernae</name>
    <dbReference type="NCBI Taxonomy" id="1640652"/>
    <lineage>
        <taxon>Bacteria</taxon>
        <taxon>Bacillati</taxon>
        <taxon>Actinomycetota</taxon>
        <taxon>Actinomycetes</taxon>
        <taxon>Micrococcales</taxon>
        <taxon>Microbacteriaceae</taxon>
        <taxon>Lysinibacter</taxon>
    </lineage>
</organism>
<dbReference type="Pfam" id="PF08021">
    <property type="entry name" value="FAD_binding_9"/>
    <property type="match status" value="1"/>
</dbReference>
<evidence type="ECO:0000259" key="1">
    <source>
        <dbReference type="PROSITE" id="PS51384"/>
    </source>
</evidence>
<evidence type="ECO:0000313" key="3">
    <source>
        <dbReference type="Proteomes" id="UP000541033"/>
    </source>
</evidence>
<dbReference type="Gene3D" id="3.40.50.80">
    <property type="entry name" value="Nucleotide-binding domain of ferredoxin-NADP reductase (FNR) module"/>
    <property type="match status" value="1"/>
</dbReference>
<dbReference type="PANTHER" id="PTHR30157:SF0">
    <property type="entry name" value="NADPH-DEPENDENT FERRIC-CHELATE REDUCTASE"/>
    <property type="match status" value="1"/>
</dbReference>
<dbReference type="InterPro" id="IPR007037">
    <property type="entry name" value="SIP_rossman_dom"/>
</dbReference>
<feature type="domain" description="FAD-binding FR-type" evidence="1">
    <location>
        <begin position="1"/>
        <end position="117"/>
    </location>
</feature>
<dbReference type="InterPro" id="IPR017927">
    <property type="entry name" value="FAD-bd_FR_type"/>
</dbReference>
<dbReference type="Pfam" id="PF04954">
    <property type="entry name" value="SIP"/>
    <property type="match status" value="1"/>
</dbReference>
<dbReference type="EMBL" id="JAAMOX010000002">
    <property type="protein sequence ID" value="NIH54940.1"/>
    <property type="molecule type" value="Genomic_DNA"/>
</dbReference>
<dbReference type="SUPFAM" id="SSF63380">
    <property type="entry name" value="Riboflavin synthase domain-like"/>
    <property type="match status" value="1"/>
</dbReference>
<dbReference type="AlphaFoldDB" id="A0A7X5TU70"/>
<dbReference type="Proteomes" id="UP000541033">
    <property type="component" value="Unassembled WGS sequence"/>
</dbReference>
<dbReference type="InterPro" id="IPR017938">
    <property type="entry name" value="Riboflavin_synthase-like_b-brl"/>
</dbReference>
<comment type="caution">
    <text evidence="2">The sequence shown here is derived from an EMBL/GenBank/DDBJ whole genome shotgun (WGS) entry which is preliminary data.</text>
</comment>
<proteinExistence type="predicted"/>
<accession>A0A7X5TU70</accession>
<gene>
    <name evidence="2" type="ORF">FHX76_002836</name>
</gene>
<reference evidence="2 3" key="1">
    <citation type="submission" date="2020-02" db="EMBL/GenBank/DDBJ databases">
        <title>Sequencing the genomes of 1000 actinobacteria strains.</title>
        <authorList>
            <person name="Klenk H.-P."/>
        </authorList>
    </citation>
    <scope>NUCLEOTIDE SEQUENCE [LARGE SCALE GENOMIC DNA]</scope>
    <source>
        <strain evidence="2 3">DSM 27960</strain>
    </source>
</reference>
<dbReference type="GO" id="GO:0016491">
    <property type="term" value="F:oxidoreductase activity"/>
    <property type="evidence" value="ECO:0007669"/>
    <property type="project" value="InterPro"/>
</dbReference>
<dbReference type="CDD" id="cd06193">
    <property type="entry name" value="siderophore_interacting"/>
    <property type="match status" value="1"/>
</dbReference>
<protein>
    <submittedName>
        <fullName evidence="2">NADPH-dependent ferric siderophore reductase</fullName>
    </submittedName>
</protein>
<dbReference type="InterPro" id="IPR013113">
    <property type="entry name" value="SIP_FAD-bd"/>
</dbReference>
<dbReference type="PANTHER" id="PTHR30157">
    <property type="entry name" value="FERRIC REDUCTASE, NADPH-DEPENDENT"/>
    <property type="match status" value="1"/>
</dbReference>
<evidence type="ECO:0000313" key="2">
    <source>
        <dbReference type="EMBL" id="NIH54940.1"/>
    </source>
</evidence>
<keyword evidence="3" id="KW-1185">Reference proteome</keyword>
<dbReference type="InterPro" id="IPR039374">
    <property type="entry name" value="SIP_fam"/>
</dbReference>
<name>A0A7X5TU70_9MICO</name>
<dbReference type="InterPro" id="IPR039261">
    <property type="entry name" value="FNR_nucleotide-bd"/>
</dbReference>